<evidence type="ECO:0000256" key="2">
    <source>
        <dbReference type="ARBA" id="ARBA00022692"/>
    </source>
</evidence>
<dbReference type="NCBIfam" id="TIGR02868">
    <property type="entry name" value="CydC"/>
    <property type="match status" value="1"/>
</dbReference>
<evidence type="ECO:0000313" key="11">
    <source>
        <dbReference type="Proteomes" id="UP001501521"/>
    </source>
</evidence>
<dbReference type="InterPro" id="IPR003593">
    <property type="entry name" value="AAA+_ATPase"/>
</dbReference>
<dbReference type="PANTHER" id="PTHR24221">
    <property type="entry name" value="ATP-BINDING CASSETTE SUB-FAMILY B"/>
    <property type="match status" value="1"/>
</dbReference>
<keyword evidence="6 7" id="KW-0472">Membrane</keyword>
<comment type="caution">
    <text evidence="10">The sequence shown here is derived from an EMBL/GenBank/DDBJ whole genome shotgun (WGS) entry which is preliminary data.</text>
</comment>
<dbReference type="RefSeq" id="WP_345580697.1">
    <property type="nucleotide sequence ID" value="NZ_BAABLV010000020.1"/>
</dbReference>
<dbReference type="InterPro" id="IPR027417">
    <property type="entry name" value="P-loop_NTPase"/>
</dbReference>
<dbReference type="InterPro" id="IPR036640">
    <property type="entry name" value="ABC1_TM_sf"/>
</dbReference>
<dbReference type="SUPFAM" id="SSF52540">
    <property type="entry name" value="P-loop containing nucleoside triphosphate hydrolases"/>
    <property type="match status" value="1"/>
</dbReference>
<evidence type="ECO:0000256" key="7">
    <source>
        <dbReference type="SAM" id="Phobius"/>
    </source>
</evidence>
<dbReference type="InterPro" id="IPR014223">
    <property type="entry name" value="ABC_CydC/D"/>
</dbReference>
<comment type="subcellular location">
    <subcellularLocation>
        <location evidence="1">Cell membrane</location>
        <topology evidence="1">Multi-pass membrane protein</topology>
    </subcellularLocation>
</comment>
<feature type="domain" description="ABC transmembrane type-1" evidence="9">
    <location>
        <begin position="56"/>
        <end position="273"/>
    </location>
</feature>
<evidence type="ECO:0000259" key="9">
    <source>
        <dbReference type="PROSITE" id="PS50929"/>
    </source>
</evidence>
<dbReference type="PROSITE" id="PS50893">
    <property type="entry name" value="ABC_TRANSPORTER_2"/>
    <property type="match status" value="1"/>
</dbReference>
<feature type="transmembrane region" description="Helical" evidence="7">
    <location>
        <begin position="36"/>
        <end position="57"/>
    </location>
</feature>
<evidence type="ECO:0000259" key="8">
    <source>
        <dbReference type="PROSITE" id="PS50893"/>
    </source>
</evidence>
<feature type="transmembrane region" description="Helical" evidence="7">
    <location>
        <begin position="255"/>
        <end position="275"/>
    </location>
</feature>
<feature type="transmembrane region" description="Helical" evidence="7">
    <location>
        <begin position="166"/>
        <end position="186"/>
    </location>
</feature>
<reference evidence="11" key="1">
    <citation type="journal article" date="2019" name="Int. J. Syst. Evol. Microbiol.">
        <title>The Global Catalogue of Microorganisms (GCM) 10K type strain sequencing project: providing services to taxonomists for standard genome sequencing and annotation.</title>
        <authorList>
            <consortium name="The Broad Institute Genomics Platform"/>
            <consortium name="The Broad Institute Genome Sequencing Center for Infectious Disease"/>
            <person name="Wu L."/>
            <person name="Ma J."/>
        </authorList>
    </citation>
    <scope>NUCLEOTIDE SEQUENCE [LARGE SCALE GENOMIC DNA]</scope>
    <source>
        <strain evidence="11">JCM 19125</strain>
    </source>
</reference>
<keyword evidence="11" id="KW-1185">Reference proteome</keyword>
<protein>
    <submittedName>
        <fullName evidence="10">Thiol reductant ABC exporter subunit CydC</fullName>
    </submittedName>
</protein>
<dbReference type="SUPFAM" id="SSF90123">
    <property type="entry name" value="ABC transporter transmembrane region"/>
    <property type="match status" value="1"/>
</dbReference>
<dbReference type="Gene3D" id="3.40.50.300">
    <property type="entry name" value="P-loop containing nucleotide triphosphate hydrolases"/>
    <property type="match status" value="1"/>
</dbReference>
<accession>A0ABP9FFB2</accession>
<dbReference type="PANTHER" id="PTHR24221:SF654">
    <property type="entry name" value="ATP-BINDING CASSETTE SUB-FAMILY B MEMBER 6"/>
    <property type="match status" value="1"/>
</dbReference>
<evidence type="ECO:0000256" key="4">
    <source>
        <dbReference type="ARBA" id="ARBA00022840"/>
    </source>
</evidence>
<name>A0ABP9FFB2_9ACTN</name>
<keyword evidence="3" id="KW-0547">Nucleotide-binding</keyword>
<dbReference type="EMBL" id="BAABLV010000020">
    <property type="protein sequence ID" value="GAA4896555.1"/>
    <property type="molecule type" value="Genomic_DNA"/>
</dbReference>
<dbReference type="PROSITE" id="PS50929">
    <property type="entry name" value="ABC_TM1F"/>
    <property type="match status" value="1"/>
</dbReference>
<keyword evidence="5 7" id="KW-1133">Transmembrane helix</keyword>
<sequence>MSEPTLDAGRAALSRWLLGVTRPVLAPLAASTVFRLVDLLAGLALFGVGVAAVVRFAGDDAPSLWALASTMIGLSLLKAVSRYLEQFLGHLVAFRALELLRREMFARLWPQAPAVMSRSRSGDLLERATKDVDRLEVFFAHTFAPAVTAVLAPAVAVTVIGATVSWPLAGIAAAGLATTLVAVPMFEARLARRAADYTGTLRGRLTHSVTDSVQGLVEVTGYGLQQQRLADAGTIEAELEQVGARAARTAVVRRAAAMAIGFATLLAMVVVGVGAQVDTTLLAAAVAVALRSFDITKGVEDFLVDLDASFASARRLFALTHTPPAVADPAEPQSLPGGPLDIAWHEVGYTYPAEGGGSREAALKGVTAVAPAGLHTCLVGTSGAGKSTLAQLALRYVDPDDGAVTVGGADLRGVGLAELRTAITHVSQRPFLFNDTVAANLRLARPDATDDELREACRQARIHDHVEGLSHGYDTAVGELAGRWSGGQRARLALARALVTRARVFVLDEYTSNLDGELAGEVARSLRAARPEATVVEITHRVASSLEADHVVVLEDGRVVQAGPPSELAAVPGAYAALLERQGVLLA</sequence>
<dbReference type="Gene3D" id="1.20.1560.10">
    <property type="entry name" value="ABC transporter type 1, transmembrane domain"/>
    <property type="match status" value="1"/>
</dbReference>
<dbReference type="Pfam" id="PF00005">
    <property type="entry name" value="ABC_tran"/>
    <property type="match status" value="1"/>
</dbReference>
<evidence type="ECO:0000313" key="10">
    <source>
        <dbReference type="EMBL" id="GAA4896555.1"/>
    </source>
</evidence>
<evidence type="ECO:0000256" key="5">
    <source>
        <dbReference type="ARBA" id="ARBA00022989"/>
    </source>
</evidence>
<dbReference type="InterPro" id="IPR011527">
    <property type="entry name" value="ABC1_TM_dom"/>
</dbReference>
<dbReference type="Pfam" id="PF00664">
    <property type="entry name" value="ABC_membrane"/>
    <property type="match status" value="1"/>
</dbReference>
<gene>
    <name evidence="10" type="primary">cydC</name>
    <name evidence="10" type="ORF">GCM10025789_12890</name>
</gene>
<keyword evidence="2 7" id="KW-0812">Transmembrane</keyword>
<keyword evidence="4" id="KW-0067">ATP-binding</keyword>
<feature type="transmembrane region" description="Helical" evidence="7">
    <location>
        <begin position="137"/>
        <end position="160"/>
    </location>
</feature>
<dbReference type="InterPro" id="IPR003439">
    <property type="entry name" value="ABC_transporter-like_ATP-bd"/>
</dbReference>
<dbReference type="SMART" id="SM00382">
    <property type="entry name" value="AAA"/>
    <property type="match status" value="1"/>
</dbReference>
<dbReference type="Proteomes" id="UP001501521">
    <property type="component" value="Unassembled WGS sequence"/>
</dbReference>
<evidence type="ECO:0000256" key="3">
    <source>
        <dbReference type="ARBA" id="ARBA00022741"/>
    </source>
</evidence>
<dbReference type="InterPro" id="IPR039421">
    <property type="entry name" value="Type_1_exporter"/>
</dbReference>
<proteinExistence type="predicted"/>
<evidence type="ECO:0000256" key="6">
    <source>
        <dbReference type="ARBA" id="ARBA00023136"/>
    </source>
</evidence>
<feature type="domain" description="ABC transporter" evidence="8">
    <location>
        <begin position="342"/>
        <end position="581"/>
    </location>
</feature>
<evidence type="ECO:0000256" key="1">
    <source>
        <dbReference type="ARBA" id="ARBA00004651"/>
    </source>
</evidence>
<organism evidence="10 11">
    <name type="scientific">Tessaracoccus lubricantis</name>
    <dbReference type="NCBI Taxonomy" id="545543"/>
    <lineage>
        <taxon>Bacteria</taxon>
        <taxon>Bacillati</taxon>
        <taxon>Actinomycetota</taxon>
        <taxon>Actinomycetes</taxon>
        <taxon>Propionibacteriales</taxon>
        <taxon>Propionibacteriaceae</taxon>
        <taxon>Tessaracoccus</taxon>
    </lineage>
</organism>